<dbReference type="GO" id="GO:0004519">
    <property type="term" value="F:endonuclease activity"/>
    <property type="evidence" value="ECO:0007669"/>
    <property type="project" value="UniProtKB-KW"/>
</dbReference>
<protein>
    <recommendedName>
        <fullName evidence="5">Replication-associated protein</fullName>
    </recommendedName>
    <alternativeName>
        <fullName evidence="20">ATP-dependent helicase Rep</fullName>
    </alternativeName>
    <alternativeName>
        <fullName evidence="21">RepP</fullName>
    </alternativeName>
</protein>
<evidence type="ECO:0000256" key="11">
    <source>
        <dbReference type="ARBA" id="ARBA00022723"/>
    </source>
</evidence>
<evidence type="ECO:0000256" key="21">
    <source>
        <dbReference type="ARBA" id="ARBA00032243"/>
    </source>
</evidence>
<evidence type="ECO:0000313" key="24">
    <source>
        <dbReference type="EMBL" id="AXH73061.1"/>
    </source>
</evidence>
<keyword evidence="17" id="KW-0190">Covalent protein-DNA linkage</keyword>
<keyword evidence="6" id="KW-1048">Host nucleus</keyword>
<evidence type="ECO:0000256" key="18">
    <source>
        <dbReference type="ARBA" id="ARBA00023125"/>
    </source>
</evidence>
<dbReference type="Proteomes" id="UP000276734">
    <property type="component" value="Segment"/>
</dbReference>
<dbReference type="Pfam" id="PF00910">
    <property type="entry name" value="RNA_helicase"/>
    <property type="match status" value="1"/>
</dbReference>
<sequence length="320" mass="37537">MSNIPPIKKDSKSRTYCLTINNYNDEHIEQLKKLKCLYIIIGDEEGEKGIKHLQIFFRLKSQAFFSTIKKKFPTAHIEPAKGSDSQNRDYCSKQSVLYEDGEPTQQGKRNDIDDVKEMMEDPETANMRSIVPICRSTQAVRMAEIHLKYFERKRSWKPKVKWFYGTTGTGKTREAYNQAESDPYTCMATTKWWEGYDAHDYVIIDDMRKDFCKFHDLLRMLDRYPYLVECKGGSRQLLAKTIVITTTSRPEDLYSGREDINQLLRRIDEIREFGEPQIKLTVTELPGRTQWTSLRDASPWDRVQAQELEEKITPFENELV</sequence>
<keyword evidence="15" id="KW-0347">Helicase</keyword>
<evidence type="ECO:0000256" key="20">
    <source>
        <dbReference type="ARBA" id="ARBA00030754"/>
    </source>
</evidence>
<reference evidence="24 25" key="1">
    <citation type="submission" date="2018-07" db="EMBL/GenBank/DDBJ databases">
        <title>Uncovering a Universe of Circular DNA Viruses in Animal Metagenomes.</title>
        <authorList>
            <person name="Tisza M."/>
            <person name="Buck C."/>
            <person name="Pastrana D."/>
            <person name="Welch N."/>
            <person name="Peretti A."/>
        </authorList>
    </citation>
    <scope>NUCLEOTIDE SEQUENCE [LARGE SCALE GENOMIC DNA]</scope>
    <source>
        <strain evidence="24">Ctbc359</strain>
    </source>
</reference>
<keyword evidence="16" id="KW-0067">ATP-binding</keyword>
<keyword evidence="18" id="KW-0238">DNA-binding</keyword>
<keyword evidence="10" id="KW-0540">Nuclease</keyword>
<dbReference type="GO" id="GO:0016787">
    <property type="term" value="F:hydrolase activity"/>
    <property type="evidence" value="ECO:0007669"/>
    <property type="project" value="UniProtKB-KW"/>
</dbReference>
<proteinExistence type="inferred from homology"/>
<evidence type="ECO:0000256" key="5">
    <source>
        <dbReference type="ARBA" id="ARBA00014531"/>
    </source>
</evidence>
<dbReference type="InterPro" id="IPR027417">
    <property type="entry name" value="P-loop_NTPase"/>
</dbReference>
<keyword evidence="13" id="KW-0255">Endonuclease</keyword>
<evidence type="ECO:0000256" key="7">
    <source>
        <dbReference type="ARBA" id="ARBA00022679"/>
    </source>
</evidence>
<keyword evidence="9" id="KW-0235">DNA replication</keyword>
<dbReference type="Gene3D" id="3.40.50.300">
    <property type="entry name" value="P-loop containing nucleotide triphosphate hydrolases"/>
    <property type="match status" value="1"/>
</dbReference>
<evidence type="ECO:0000256" key="1">
    <source>
        <dbReference type="ARBA" id="ARBA00001936"/>
    </source>
</evidence>
<evidence type="ECO:0000256" key="4">
    <source>
        <dbReference type="ARBA" id="ARBA00008545"/>
    </source>
</evidence>
<accession>A0A345MNW1</accession>
<dbReference type="PROSITE" id="PS52020">
    <property type="entry name" value="CRESS_DNA_REP"/>
    <property type="match status" value="1"/>
</dbReference>
<dbReference type="EMBL" id="MH616644">
    <property type="protein sequence ID" value="AXH73061.1"/>
    <property type="molecule type" value="Genomic_DNA"/>
</dbReference>
<dbReference type="SUPFAM" id="SSF52540">
    <property type="entry name" value="P-loop containing nucleoside triphosphate hydrolases"/>
    <property type="match status" value="1"/>
</dbReference>
<dbReference type="GO" id="GO:0003677">
    <property type="term" value="F:DNA binding"/>
    <property type="evidence" value="ECO:0007669"/>
    <property type="project" value="UniProtKB-KW"/>
</dbReference>
<dbReference type="GO" id="GO:0016779">
    <property type="term" value="F:nucleotidyltransferase activity"/>
    <property type="evidence" value="ECO:0007669"/>
    <property type="project" value="UniProtKB-KW"/>
</dbReference>
<comment type="subcellular location">
    <subcellularLocation>
        <location evidence="3">Host nucleus</location>
    </subcellularLocation>
</comment>
<evidence type="ECO:0000256" key="10">
    <source>
        <dbReference type="ARBA" id="ARBA00022722"/>
    </source>
</evidence>
<evidence type="ECO:0000256" key="2">
    <source>
        <dbReference type="ARBA" id="ARBA00001946"/>
    </source>
</evidence>
<feature type="domain" description="CRESS-DNA virus Rep endonuclease" evidence="23">
    <location>
        <begin position="10"/>
        <end position="103"/>
    </location>
</feature>
<evidence type="ECO:0000256" key="8">
    <source>
        <dbReference type="ARBA" id="ARBA00022695"/>
    </source>
</evidence>
<dbReference type="GO" id="GO:0005524">
    <property type="term" value="F:ATP binding"/>
    <property type="evidence" value="ECO:0007669"/>
    <property type="project" value="UniProtKB-KW"/>
</dbReference>
<evidence type="ECO:0000256" key="22">
    <source>
        <dbReference type="ARBA" id="ARBA00049360"/>
    </source>
</evidence>
<evidence type="ECO:0000256" key="16">
    <source>
        <dbReference type="ARBA" id="ARBA00022840"/>
    </source>
</evidence>
<evidence type="ECO:0000259" key="23">
    <source>
        <dbReference type="PROSITE" id="PS52020"/>
    </source>
</evidence>
<evidence type="ECO:0000256" key="19">
    <source>
        <dbReference type="ARBA" id="ARBA00023268"/>
    </source>
</evidence>
<evidence type="ECO:0000256" key="9">
    <source>
        <dbReference type="ARBA" id="ARBA00022705"/>
    </source>
</evidence>
<comment type="catalytic activity">
    <reaction evidence="22">
        <text>ATP + H2O = ADP + phosphate + H(+)</text>
        <dbReference type="Rhea" id="RHEA:13065"/>
        <dbReference type="ChEBI" id="CHEBI:15377"/>
        <dbReference type="ChEBI" id="CHEBI:15378"/>
        <dbReference type="ChEBI" id="CHEBI:30616"/>
        <dbReference type="ChEBI" id="CHEBI:43474"/>
        <dbReference type="ChEBI" id="CHEBI:456216"/>
    </reaction>
</comment>
<dbReference type="Gene3D" id="3.40.1310.20">
    <property type="match status" value="1"/>
</dbReference>
<evidence type="ECO:0000256" key="3">
    <source>
        <dbReference type="ARBA" id="ARBA00004147"/>
    </source>
</evidence>
<evidence type="ECO:0000256" key="6">
    <source>
        <dbReference type="ARBA" id="ARBA00022562"/>
    </source>
</evidence>
<keyword evidence="14" id="KW-0378">Hydrolase</keyword>
<keyword evidence="7" id="KW-0808">Transferase</keyword>
<comment type="similarity">
    <text evidence="4">Belongs to the nanoviruses/circoviruses replication-associated protein family.</text>
</comment>
<evidence type="ECO:0000256" key="15">
    <source>
        <dbReference type="ARBA" id="ARBA00022806"/>
    </source>
</evidence>
<organism evidence="24 25">
    <name type="scientific">Circoviridae sp</name>
    <dbReference type="NCBI Taxonomy" id="1954248"/>
    <lineage>
        <taxon>Viruses</taxon>
        <taxon>Monodnaviria</taxon>
        <taxon>Shotokuvirae</taxon>
        <taxon>Cressdnaviricota</taxon>
        <taxon>Arfiviricetes</taxon>
        <taxon>Rohanvirales</taxon>
        <taxon>Nenyaviridae</taxon>
        <taxon>Galvornvirus</taxon>
        <taxon>Galvornvirus isengard</taxon>
    </lineage>
</organism>
<dbReference type="InterPro" id="IPR049912">
    <property type="entry name" value="CRESS_DNA_REP"/>
</dbReference>
<dbReference type="GO" id="GO:0042025">
    <property type="term" value="C:host cell nucleus"/>
    <property type="evidence" value="ECO:0007669"/>
    <property type="project" value="UniProtKB-SubCell"/>
</dbReference>
<comment type="cofactor">
    <cofactor evidence="2">
        <name>Mg(2+)</name>
        <dbReference type="ChEBI" id="CHEBI:18420"/>
    </cofactor>
</comment>
<keyword evidence="25" id="KW-1185">Reference proteome</keyword>
<evidence type="ECO:0000313" key="25">
    <source>
        <dbReference type="Proteomes" id="UP000276734"/>
    </source>
</evidence>
<keyword evidence="12" id="KW-0547">Nucleotide-binding</keyword>
<name>A0A345MNW1_9VIRU</name>
<keyword evidence="11" id="KW-0479">Metal-binding</keyword>
<dbReference type="GO" id="GO:0006260">
    <property type="term" value="P:DNA replication"/>
    <property type="evidence" value="ECO:0007669"/>
    <property type="project" value="UniProtKB-KW"/>
</dbReference>
<dbReference type="GO" id="GO:0046872">
    <property type="term" value="F:metal ion binding"/>
    <property type="evidence" value="ECO:0007669"/>
    <property type="project" value="UniProtKB-KW"/>
</dbReference>
<dbReference type="GO" id="GO:0003724">
    <property type="term" value="F:RNA helicase activity"/>
    <property type="evidence" value="ECO:0007669"/>
    <property type="project" value="InterPro"/>
</dbReference>
<evidence type="ECO:0000256" key="17">
    <source>
        <dbReference type="ARBA" id="ARBA00023124"/>
    </source>
</evidence>
<dbReference type="GO" id="GO:0003723">
    <property type="term" value="F:RNA binding"/>
    <property type="evidence" value="ECO:0007669"/>
    <property type="project" value="InterPro"/>
</dbReference>
<evidence type="ECO:0000256" key="14">
    <source>
        <dbReference type="ARBA" id="ARBA00022801"/>
    </source>
</evidence>
<keyword evidence="8" id="KW-0548">Nucleotidyltransferase</keyword>
<evidence type="ECO:0000256" key="12">
    <source>
        <dbReference type="ARBA" id="ARBA00022741"/>
    </source>
</evidence>
<dbReference type="InterPro" id="IPR000605">
    <property type="entry name" value="Helicase_SF3_ssDNA/RNA_vir"/>
</dbReference>
<evidence type="ECO:0000256" key="13">
    <source>
        <dbReference type="ARBA" id="ARBA00022759"/>
    </source>
</evidence>
<dbReference type="Pfam" id="PF02407">
    <property type="entry name" value="Viral_Rep"/>
    <property type="match status" value="1"/>
</dbReference>
<keyword evidence="19" id="KW-0511">Multifunctional enzyme</keyword>
<comment type="cofactor">
    <cofactor evidence="1">
        <name>Mn(2+)</name>
        <dbReference type="ChEBI" id="CHEBI:29035"/>
    </cofactor>
</comment>